<evidence type="ECO:0000256" key="8">
    <source>
        <dbReference type="ARBA" id="ARBA00023212"/>
    </source>
</evidence>
<dbReference type="AlphaFoldDB" id="A0A8C3QPV5"/>
<dbReference type="SUPFAM" id="SSF52075">
    <property type="entry name" value="Outer arm dynein light chain 1"/>
    <property type="match status" value="1"/>
</dbReference>
<accession>A0A8C3QPV5</accession>
<evidence type="ECO:0000313" key="12">
    <source>
        <dbReference type="Ensembl" id="ENSCRFP00000009493.1"/>
    </source>
</evidence>
<evidence type="ECO:0000256" key="7">
    <source>
        <dbReference type="ARBA" id="ARBA00023069"/>
    </source>
</evidence>
<protein>
    <recommendedName>
        <fullName evidence="11">Dynein regulatory complex subunit 3</fullName>
    </recommendedName>
</protein>
<organism evidence="12 13">
    <name type="scientific">Cyanoderma ruficeps</name>
    <name type="common">rufous-capped babbler</name>
    <dbReference type="NCBI Taxonomy" id="181631"/>
    <lineage>
        <taxon>Eukaryota</taxon>
        <taxon>Metazoa</taxon>
        <taxon>Chordata</taxon>
        <taxon>Craniata</taxon>
        <taxon>Vertebrata</taxon>
        <taxon>Euteleostomi</taxon>
        <taxon>Archelosauria</taxon>
        <taxon>Archosauria</taxon>
        <taxon>Dinosauria</taxon>
        <taxon>Saurischia</taxon>
        <taxon>Theropoda</taxon>
        <taxon>Coelurosauria</taxon>
        <taxon>Aves</taxon>
        <taxon>Neognathae</taxon>
        <taxon>Neoaves</taxon>
        <taxon>Telluraves</taxon>
        <taxon>Australaves</taxon>
        <taxon>Passeriformes</taxon>
        <taxon>Sylvioidea</taxon>
        <taxon>Timaliidae</taxon>
        <taxon>Cyanoderma</taxon>
    </lineage>
</organism>
<dbReference type="SMART" id="SM00365">
    <property type="entry name" value="LRR_SD22"/>
    <property type="match status" value="4"/>
</dbReference>
<evidence type="ECO:0000256" key="5">
    <source>
        <dbReference type="ARBA" id="ARBA00022846"/>
    </source>
</evidence>
<comment type="subcellular location">
    <subcellularLocation>
        <location evidence="1">Cytoplasm</location>
        <location evidence="1">Cytoskeleton</location>
        <location evidence="1">Flagellum axoneme</location>
    </subcellularLocation>
</comment>
<dbReference type="PANTHER" id="PTHR45973:SF12">
    <property type="entry name" value="DYNEIN REGULATORY COMPLEX SUBUNIT 3"/>
    <property type="match status" value="1"/>
</dbReference>
<name>A0A8C3QPV5_9PASS</name>
<reference evidence="12" key="2">
    <citation type="submission" date="2025-09" db="UniProtKB">
        <authorList>
            <consortium name="Ensembl"/>
        </authorList>
    </citation>
    <scope>IDENTIFICATION</scope>
</reference>
<keyword evidence="8" id="KW-0206">Cytoskeleton</keyword>
<evidence type="ECO:0000256" key="9">
    <source>
        <dbReference type="ARBA" id="ARBA00023273"/>
    </source>
</evidence>
<dbReference type="Pfam" id="PF14580">
    <property type="entry name" value="LRR_9"/>
    <property type="match status" value="1"/>
</dbReference>
<keyword evidence="4" id="KW-0677">Repeat</keyword>
<evidence type="ECO:0000256" key="3">
    <source>
        <dbReference type="ARBA" id="ARBA00022614"/>
    </source>
</evidence>
<keyword evidence="2" id="KW-0963">Cytoplasm</keyword>
<dbReference type="PANTHER" id="PTHR45973">
    <property type="entry name" value="PROTEIN PHOSPHATASE 1 REGULATORY SUBUNIT SDS22-RELATED"/>
    <property type="match status" value="1"/>
</dbReference>
<evidence type="ECO:0000313" key="13">
    <source>
        <dbReference type="Proteomes" id="UP000694396"/>
    </source>
</evidence>
<reference evidence="12" key="1">
    <citation type="submission" date="2025-08" db="UniProtKB">
        <authorList>
            <consortium name="Ensembl"/>
        </authorList>
    </citation>
    <scope>IDENTIFICATION</scope>
</reference>
<sequence length="485" mass="56381">MSQFFSNVEPNIIDDEMVQKAIEKKCPEDLGDLARQENANVKAVTELQLSFKSILQIANLWPLENLTKLQLDNNFIEKIEGLESLVHLVWLDLSFNNIEVIEGLDTLAKLQDLSLYSNRISKIEHMDTLQELQIFSIGKNNLTILEDVVCLRRLKNLRTLTLSGNPFCSKEHYRLFVVAHLPSLVYLDSKLVRHSTVLALQEVEETKQKELEYQQTAFVEYLNGSLLFDNLHGEDREVAKLASIPAVEDLLQAYPSWFVLVSENLYNYGLEQYEKREAEVSKFYKRYNEILTVNQQESKRIISDFESQNQRLYQAGRDDIAESKQTQGKEDIHQLWDALMTLETLVSNDLEVRPKLIPVRPHSNNCWGVTSLSLQCRDLENEQHEKLMEIIIATMEKLEEEEFEENLEDDLPDDVQKLLLDKNTIVNAINMSHRIRLQKIDKRESDMLCNIYKCDRNRASIKKIICFTNTLQTEMDNPVILEPME</sequence>
<evidence type="ECO:0000256" key="10">
    <source>
        <dbReference type="ARBA" id="ARBA00038378"/>
    </source>
</evidence>
<keyword evidence="5" id="KW-0282">Flagellum</keyword>
<comment type="similarity">
    <text evidence="10">Belongs to the DRC3 family.</text>
</comment>
<dbReference type="InterPro" id="IPR050576">
    <property type="entry name" value="Cilia_flagella_integrity"/>
</dbReference>
<keyword evidence="7" id="KW-0969">Cilium</keyword>
<dbReference type="PROSITE" id="PS51450">
    <property type="entry name" value="LRR"/>
    <property type="match status" value="3"/>
</dbReference>
<keyword evidence="13" id="KW-1185">Reference proteome</keyword>
<evidence type="ECO:0000256" key="4">
    <source>
        <dbReference type="ARBA" id="ARBA00022737"/>
    </source>
</evidence>
<dbReference type="Ensembl" id="ENSCRFT00000009832.1">
    <property type="protein sequence ID" value="ENSCRFP00000009493.1"/>
    <property type="gene ID" value="ENSCRFG00000007260.1"/>
</dbReference>
<evidence type="ECO:0000256" key="6">
    <source>
        <dbReference type="ARBA" id="ARBA00023054"/>
    </source>
</evidence>
<dbReference type="Gene3D" id="3.80.10.10">
    <property type="entry name" value="Ribonuclease Inhibitor"/>
    <property type="match status" value="2"/>
</dbReference>
<dbReference type="InterPro" id="IPR032675">
    <property type="entry name" value="LRR_dom_sf"/>
</dbReference>
<dbReference type="Proteomes" id="UP000694396">
    <property type="component" value="Unplaced"/>
</dbReference>
<dbReference type="GO" id="GO:0005929">
    <property type="term" value="C:cilium"/>
    <property type="evidence" value="ECO:0007669"/>
    <property type="project" value="TreeGrafter"/>
</dbReference>
<evidence type="ECO:0000256" key="1">
    <source>
        <dbReference type="ARBA" id="ARBA00004611"/>
    </source>
</evidence>
<keyword evidence="9" id="KW-0966">Cell projection</keyword>
<dbReference type="InterPro" id="IPR001611">
    <property type="entry name" value="Leu-rich_rpt"/>
</dbReference>
<evidence type="ECO:0000256" key="2">
    <source>
        <dbReference type="ARBA" id="ARBA00022490"/>
    </source>
</evidence>
<keyword evidence="6" id="KW-0175">Coiled coil</keyword>
<keyword evidence="3" id="KW-0433">Leucine-rich repeat</keyword>
<proteinExistence type="inferred from homology"/>
<evidence type="ECO:0000256" key="11">
    <source>
        <dbReference type="ARBA" id="ARBA00040950"/>
    </source>
</evidence>